<dbReference type="Pfam" id="PF00005">
    <property type="entry name" value="ABC_tran"/>
    <property type="match status" value="1"/>
</dbReference>
<accession>A0A1E7WIA4</accession>
<keyword evidence="4" id="KW-0547">Nucleotide-binding</keyword>
<comment type="similarity">
    <text evidence="1">Belongs to the ABC transporter superfamily.</text>
</comment>
<keyword evidence="3" id="KW-0472">Membrane</keyword>
<dbReference type="GO" id="GO:0005524">
    <property type="term" value="F:ATP binding"/>
    <property type="evidence" value="ECO:0007669"/>
    <property type="project" value="UniProtKB-KW"/>
</dbReference>
<dbReference type="Proteomes" id="UP000175989">
    <property type="component" value="Unassembled WGS sequence"/>
</dbReference>
<keyword evidence="7" id="KW-0378">Hydrolase</keyword>
<keyword evidence="5 7" id="KW-0067">ATP-binding</keyword>
<protein>
    <submittedName>
        <fullName evidence="7">Putative ABC transporter ATP-binding protein YxlF</fullName>
        <ecNumber evidence="7">3.6.3.-</ecNumber>
    </submittedName>
</protein>
<sequence length="314" mass="34705">MALQKQGLRRQNRGINMELRISNLSKTYANGVVALDNISLTIPAGMFGLLGPNGAGKSTLMRTLATLQECDAGSVFLDDIDVLDEKDAVRRVLGYLPQDFGLYPKVTAYEMLDHFALLKGLSNRNRRREVVDGLLQQTNLFEVRHQRLGGFSGGMRQRFGIAQALLGDPKLIIVDEPTAGLDPQERVRFHNLLSDIGDDKTVILSTHIVSDVADLCANMAIINQGHLLLCGPTQELIHDVSDKIWARFIDKRDLPSFQIRHPVISSRLLSGRTLIHVYSETDPGDGFEEALGDLEDVYFATIAGRHRADASCDA</sequence>
<evidence type="ECO:0000256" key="3">
    <source>
        <dbReference type="ARBA" id="ARBA00022475"/>
    </source>
</evidence>
<dbReference type="AlphaFoldDB" id="A0A1E7WIA4"/>
<dbReference type="GO" id="GO:0016887">
    <property type="term" value="F:ATP hydrolysis activity"/>
    <property type="evidence" value="ECO:0007669"/>
    <property type="project" value="InterPro"/>
</dbReference>
<evidence type="ECO:0000259" key="6">
    <source>
        <dbReference type="PROSITE" id="PS50893"/>
    </source>
</evidence>
<dbReference type="PROSITE" id="PS00211">
    <property type="entry name" value="ABC_TRANSPORTER_1"/>
    <property type="match status" value="1"/>
</dbReference>
<dbReference type="CDD" id="cd03264">
    <property type="entry name" value="ABC_drug_resistance_like"/>
    <property type="match status" value="1"/>
</dbReference>
<name>A0A1E7WIA4_9BURK</name>
<dbReference type="PROSITE" id="PS50893">
    <property type="entry name" value="ABC_TRANSPORTER_2"/>
    <property type="match status" value="1"/>
</dbReference>
<organism evidence="7 8">
    <name type="scientific">Duganella phyllosphaerae</name>
    <dbReference type="NCBI Taxonomy" id="762836"/>
    <lineage>
        <taxon>Bacteria</taxon>
        <taxon>Pseudomonadati</taxon>
        <taxon>Pseudomonadota</taxon>
        <taxon>Betaproteobacteria</taxon>
        <taxon>Burkholderiales</taxon>
        <taxon>Oxalobacteraceae</taxon>
        <taxon>Telluria group</taxon>
        <taxon>Duganella</taxon>
    </lineage>
</organism>
<comment type="caution">
    <text evidence="7">The sequence shown here is derived from an EMBL/GenBank/DDBJ whole genome shotgun (WGS) entry which is preliminary data.</text>
</comment>
<feature type="domain" description="ABC transporter" evidence="6">
    <location>
        <begin position="19"/>
        <end position="249"/>
    </location>
</feature>
<dbReference type="EC" id="3.6.3.-" evidence="7"/>
<gene>
    <name evidence="7" type="primary">yxlF_4</name>
    <name evidence="7" type="ORF">DUPY_30870</name>
</gene>
<evidence type="ECO:0000313" key="7">
    <source>
        <dbReference type="EMBL" id="OEZ98408.1"/>
    </source>
</evidence>
<dbReference type="SMART" id="SM00382">
    <property type="entry name" value="AAA"/>
    <property type="match status" value="1"/>
</dbReference>
<dbReference type="InterPro" id="IPR003439">
    <property type="entry name" value="ABC_transporter-like_ATP-bd"/>
</dbReference>
<evidence type="ECO:0000313" key="8">
    <source>
        <dbReference type="Proteomes" id="UP000175989"/>
    </source>
</evidence>
<dbReference type="InterPro" id="IPR027417">
    <property type="entry name" value="P-loop_NTPase"/>
</dbReference>
<dbReference type="PANTHER" id="PTHR43335">
    <property type="entry name" value="ABC TRANSPORTER, ATP-BINDING PROTEIN"/>
    <property type="match status" value="1"/>
</dbReference>
<dbReference type="SUPFAM" id="SSF52540">
    <property type="entry name" value="P-loop containing nucleoside triphosphate hydrolases"/>
    <property type="match status" value="1"/>
</dbReference>
<proteinExistence type="inferred from homology"/>
<dbReference type="PANTHER" id="PTHR43335:SF2">
    <property type="entry name" value="ABC TRANSPORTER, ATP-BINDING PROTEIN"/>
    <property type="match status" value="1"/>
</dbReference>
<dbReference type="InterPro" id="IPR003593">
    <property type="entry name" value="AAA+_ATPase"/>
</dbReference>
<dbReference type="PATRIC" id="fig|762836.4.peg.3178"/>
<keyword evidence="2" id="KW-0813">Transport</keyword>
<dbReference type="Gene3D" id="3.40.50.300">
    <property type="entry name" value="P-loop containing nucleotide triphosphate hydrolases"/>
    <property type="match status" value="1"/>
</dbReference>
<evidence type="ECO:0000256" key="5">
    <source>
        <dbReference type="ARBA" id="ARBA00022840"/>
    </source>
</evidence>
<evidence type="ECO:0000256" key="1">
    <source>
        <dbReference type="ARBA" id="ARBA00005417"/>
    </source>
</evidence>
<keyword evidence="8" id="KW-1185">Reference proteome</keyword>
<evidence type="ECO:0000256" key="4">
    <source>
        <dbReference type="ARBA" id="ARBA00022741"/>
    </source>
</evidence>
<dbReference type="EMBL" id="LROM01000091">
    <property type="protein sequence ID" value="OEZ98408.1"/>
    <property type="molecule type" value="Genomic_DNA"/>
</dbReference>
<evidence type="ECO:0000256" key="2">
    <source>
        <dbReference type="ARBA" id="ARBA00022448"/>
    </source>
</evidence>
<dbReference type="InterPro" id="IPR017871">
    <property type="entry name" value="ABC_transporter-like_CS"/>
</dbReference>
<reference evidence="8" key="1">
    <citation type="journal article" date="2016" name="Front. Microbiol.">
        <title>Molecular Keys to the Janthinobacterium and Duganella spp. Interaction with the Plant Pathogen Fusarium graminearum.</title>
        <authorList>
            <person name="Haack F.S."/>
            <person name="Poehlein A."/>
            <person name="Kroger C."/>
            <person name="Voigt C.A."/>
            <person name="Piepenbring M."/>
            <person name="Bode H.B."/>
            <person name="Daniel R."/>
            <person name="Schafer W."/>
            <person name="Streit W.R."/>
        </authorList>
    </citation>
    <scope>NUCLEOTIDE SEQUENCE [LARGE SCALE GENOMIC DNA]</scope>
    <source>
        <strain evidence="8">T54</strain>
    </source>
</reference>
<keyword evidence="3" id="KW-1003">Cell membrane</keyword>